<dbReference type="InterPro" id="IPR036615">
    <property type="entry name" value="Mur_ligase_C_dom_sf"/>
</dbReference>
<dbReference type="GO" id="GO:0046654">
    <property type="term" value="P:tetrahydrofolate biosynthetic process"/>
    <property type="evidence" value="ECO:0007669"/>
    <property type="project" value="UniProtKB-UniPathway"/>
</dbReference>
<dbReference type="Gene3D" id="3.40.1190.10">
    <property type="entry name" value="Mur-like, catalytic domain"/>
    <property type="match status" value="1"/>
</dbReference>
<dbReference type="Gene3D" id="3.90.190.20">
    <property type="entry name" value="Mur ligase, C-terminal domain"/>
    <property type="match status" value="1"/>
</dbReference>
<evidence type="ECO:0000256" key="19">
    <source>
        <dbReference type="ARBA" id="ARBA00049035"/>
    </source>
</evidence>
<protein>
    <recommendedName>
        <fullName evidence="7">Dihydrofolate synthase/folylpolyglutamate synthase</fullName>
        <ecNumber evidence="5">6.3.2.12</ecNumber>
        <ecNumber evidence="6">6.3.2.17</ecNumber>
    </recommendedName>
    <alternativeName>
        <fullName evidence="16">Folylpoly-gamma-glutamate synthetase-dihydrofolate synthetase</fullName>
    </alternativeName>
    <alternativeName>
        <fullName evidence="14">Folylpolyglutamate synthetase</fullName>
    </alternativeName>
    <alternativeName>
        <fullName evidence="15">Tetrahydrofolylpolyglutamate synthase</fullName>
    </alternativeName>
</protein>
<evidence type="ECO:0000256" key="8">
    <source>
        <dbReference type="ARBA" id="ARBA00022598"/>
    </source>
</evidence>
<evidence type="ECO:0000259" key="22">
    <source>
        <dbReference type="Pfam" id="PF02875"/>
    </source>
</evidence>
<dbReference type="GO" id="GO:0005524">
    <property type="term" value="F:ATP binding"/>
    <property type="evidence" value="ECO:0007669"/>
    <property type="project" value="UniProtKB-KW"/>
</dbReference>
<dbReference type="GO" id="GO:0046656">
    <property type="term" value="P:folic acid biosynthetic process"/>
    <property type="evidence" value="ECO:0007669"/>
    <property type="project" value="UniProtKB-KW"/>
</dbReference>
<evidence type="ECO:0000256" key="15">
    <source>
        <dbReference type="ARBA" id="ARBA00030592"/>
    </source>
</evidence>
<comment type="function">
    <text evidence="1">Functions in two distinct reactions of the de novo folate biosynthetic pathway. Catalyzes the addition of a glutamate residue to dihydropteroate (7,8-dihydropteroate or H2Pte) to form dihydrofolate (7,8-dihydrofolate monoglutamate or H2Pte-Glu). Also catalyzes successive additions of L-glutamate to tetrahydrofolate or 10-formyltetrahydrofolate or 5,10-methylenetetrahydrofolate, leading to folylpolyglutamate derivatives.</text>
</comment>
<dbReference type="NCBIfam" id="NF008101">
    <property type="entry name" value="PRK10846.1"/>
    <property type="match status" value="1"/>
</dbReference>
<dbReference type="STRING" id="713585.THITH_10745"/>
<dbReference type="InterPro" id="IPR036565">
    <property type="entry name" value="Mur-like_cat_sf"/>
</dbReference>
<gene>
    <name evidence="24" type="ORF">THITH_10745</name>
</gene>
<evidence type="ECO:0000256" key="3">
    <source>
        <dbReference type="ARBA" id="ARBA00005150"/>
    </source>
</evidence>
<organism evidence="24 25">
    <name type="scientific">Thioalkalivibrio paradoxus ARh 1</name>
    <dbReference type="NCBI Taxonomy" id="713585"/>
    <lineage>
        <taxon>Bacteria</taxon>
        <taxon>Pseudomonadati</taxon>
        <taxon>Pseudomonadota</taxon>
        <taxon>Gammaproteobacteria</taxon>
        <taxon>Chromatiales</taxon>
        <taxon>Ectothiorhodospiraceae</taxon>
        <taxon>Thioalkalivibrio</taxon>
    </lineage>
</organism>
<accession>W0DNR8</accession>
<dbReference type="HOGENOM" id="CLU_015869_1_0_6"/>
<dbReference type="OrthoDB" id="9809356at2"/>
<dbReference type="SUPFAM" id="SSF53623">
    <property type="entry name" value="MurD-like peptide ligases, catalytic domain"/>
    <property type="match status" value="1"/>
</dbReference>
<dbReference type="Proteomes" id="UP000005289">
    <property type="component" value="Chromosome"/>
</dbReference>
<evidence type="ECO:0000313" key="25">
    <source>
        <dbReference type="Proteomes" id="UP000005289"/>
    </source>
</evidence>
<dbReference type="Pfam" id="PF08245">
    <property type="entry name" value="Mur_ligase_M"/>
    <property type="match status" value="1"/>
</dbReference>
<dbReference type="UniPathway" id="UPA00077">
    <property type="reaction ID" value="UER00157"/>
</dbReference>
<evidence type="ECO:0000256" key="16">
    <source>
        <dbReference type="ARBA" id="ARBA00032510"/>
    </source>
</evidence>
<dbReference type="EC" id="6.3.2.12" evidence="5"/>
<dbReference type="PIRSF" id="PIRSF001563">
    <property type="entry name" value="Folylpolyglu_synth"/>
    <property type="match status" value="1"/>
</dbReference>
<evidence type="ECO:0000256" key="10">
    <source>
        <dbReference type="ARBA" id="ARBA00022741"/>
    </source>
</evidence>
<feature type="domain" description="Mur ligase C-terminal" evidence="22">
    <location>
        <begin position="288"/>
        <end position="409"/>
    </location>
</feature>
<dbReference type="InterPro" id="IPR001645">
    <property type="entry name" value="Folylpolyglutamate_synth"/>
</dbReference>
<dbReference type="GO" id="GO:0046872">
    <property type="term" value="F:metal ion binding"/>
    <property type="evidence" value="ECO:0007669"/>
    <property type="project" value="UniProtKB-KW"/>
</dbReference>
<keyword evidence="25" id="KW-1185">Reference proteome</keyword>
<comment type="similarity">
    <text evidence="4 21">Belongs to the folylpolyglutamate synthase family.</text>
</comment>
<evidence type="ECO:0000256" key="5">
    <source>
        <dbReference type="ARBA" id="ARBA00013023"/>
    </source>
</evidence>
<comment type="catalytic activity">
    <reaction evidence="19">
        <text>(6R)-5,10-methylenetetrahydrofolyl-(gamma-L-Glu)(n) + L-glutamate + ATP = (6R)-5,10-methylenetetrahydrofolyl-(gamma-L-Glu)(n+1) + ADP + phosphate + H(+)</text>
        <dbReference type="Rhea" id="RHEA:51912"/>
        <dbReference type="Rhea" id="RHEA-COMP:13257"/>
        <dbReference type="Rhea" id="RHEA-COMP:13258"/>
        <dbReference type="ChEBI" id="CHEBI:15378"/>
        <dbReference type="ChEBI" id="CHEBI:29985"/>
        <dbReference type="ChEBI" id="CHEBI:30616"/>
        <dbReference type="ChEBI" id="CHEBI:43474"/>
        <dbReference type="ChEBI" id="CHEBI:136572"/>
        <dbReference type="ChEBI" id="CHEBI:456216"/>
        <dbReference type="EC" id="6.3.2.17"/>
    </reaction>
</comment>
<proteinExistence type="inferred from homology"/>
<comment type="catalytic activity">
    <reaction evidence="18">
        <text>10-formyltetrahydrofolyl-(gamma-L-Glu)(n) + L-glutamate + ATP = 10-formyltetrahydrofolyl-(gamma-L-Glu)(n+1) + ADP + phosphate + H(+)</text>
        <dbReference type="Rhea" id="RHEA:51904"/>
        <dbReference type="Rhea" id="RHEA-COMP:13088"/>
        <dbReference type="Rhea" id="RHEA-COMP:14300"/>
        <dbReference type="ChEBI" id="CHEBI:15378"/>
        <dbReference type="ChEBI" id="CHEBI:29985"/>
        <dbReference type="ChEBI" id="CHEBI:30616"/>
        <dbReference type="ChEBI" id="CHEBI:43474"/>
        <dbReference type="ChEBI" id="CHEBI:134413"/>
        <dbReference type="ChEBI" id="CHEBI:456216"/>
        <dbReference type="EC" id="6.3.2.17"/>
    </reaction>
</comment>
<reference evidence="24 25" key="1">
    <citation type="submission" date="2013-12" db="EMBL/GenBank/DDBJ databases">
        <authorList>
            <consortium name="DOE Joint Genome Institute"/>
            <person name="Muyzer G."/>
            <person name="Huntemann M."/>
            <person name="Han J."/>
            <person name="Chen A."/>
            <person name="Kyrpides N."/>
            <person name="Mavromatis K."/>
            <person name="Markowitz V."/>
            <person name="Palaniappan K."/>
            <person name="Ivanova N."/>
            <person name="Schaumberg A."/>
            <person name="Pati A."/>
            <person name="Liolios K."/>
            <person name="Nordberg H.P."/>
            <person name="Cantor M.N."/>
            <person name="Hua S.X."/>
            <person name="Woyke T."/>
        </authorList>
    </citation>
    <scope>NUCLEOTIDE SEQUENCE [LARGE SCALE GENOMIC DNA]</scope>
    <source>
        <strain evidence="24 25">ARh 1</strain>
    </source>
</reference>
<evidence type="ECO:0000256" key="17">
    <source>
        <dbReference type="ARBA" id="ARBA00047493"/>
    </source>
</evidence>
<evidence type="ECO:0000256" key="11">
    <source>
        <dbReference type="ARBA" id="ARBA00022840"/>
    </source>
</evidence>
<evidence type="ECO:0000256" key="18">
    <source>
        <dbReference type="ARBA" id="ARBA00047808"/>
    </source>
</evidence>
<dbReference type="PANTHER" id="PTHR11136:SF0">
    <property type="entry name" value="DIHYDROFOLATE SYNTHETASE-RELATED"/>
    <property type="match status" value="1"/>
</dbReference>
<keyword evidence="12" id="KW-0460">Magnesium</keyword>
<evidence type="ECO:0000256" key="4">
    <source>
        <dbReference type="ARBA" id="ARBA00008276"/>
    </source>
</evidence>
<name>W0DNR8_9GAMM</name>
<dbReference type="EMBL" id="CP007029">
    <property type="protein sequence ID" value="AHE98643.1"/>
    <property type="molecule type" value="Genomic_DNA"/>
</dbReference>
<dbReference type="GO" id="GO:0005737">
    <property type="term" value="C:cytoplasm"/>
    <property type="evidence" value="ECO:0007669"/>
    <property type="project" value="TreeGrafter"/>
</dbReference>
<dbReference type="AlphaFoldDB" id="W0DNR8"/>
<keyword evidence="10 21" id="KW-0547">Nucleotide-binding</keyword>
<dbReference type="PANTHER" id="PTHR11136">
    <property type="entry name" value="FOLYLPOLYGLUTAMATE SYNTHASE-RELATED"/>
    <property type="match status" value="1"/>
</dbReference>
<keyword evidence="11 21" id="KW-0067">ATP-binding</keyword>
<evidence type="ECO:0000313" key="24">
    <source>
        <dbReference type="EMBL" id="AHE98643.1"/>
    </source>
</evidence>
<dbReference type="InterPro" id="IPR004101">
    <property type="entry name" value="Mur_ligase_C"/>
</dbReference>
<dbReference type="EC" id="6.3.2.17" evidence="6"/>
<comment type="catalytic activity">
    <reaction evidence="20">
        <text>7,8-dihydropteroate + L-glutamate + ATP = 7,8-dihydrofolate + ADP + phosphate + H(+)</text>
        <dbReference type="Rhea" id="RHEA:23584"/>
        <dbReference type="ChEBI" id="CHEBI:15378"/>
        <dbReference type="ChEBI" id="CHEBI:17839"/>
        <dbReference type="ChEBI" id="CHEBI:29985"/>
        <dbReference type="ChEBI" id="CHEBI:30616"/>
        <dbReference type="ChEBI" id="CHEBI:43474"/>
        <dbReference type="ChEBI" id="CHEBI:57451"/>
        <dbReference type="ChEBI" id="CHEBI:456216"/>
        <dbReference type="EC" id="6.3.2.12"/>
    </reaction>
</comment>
<evidence type="ECO:0000256" key="9">
    <source>
        <dbReference type="ARBA" id="ARBA00022723"/>
    </source>
</evidence>
<evidence type="ECO:0000256" key="12">
    <source>
        <dbReference type="ARBA" id="ARBA00022842"/>
    </source>
</evidence>
<sequence length="430" mass="46014">MRFSTLTDWLAWQETLHPKAIDPGLERLARVADALGLRNGSVPTTITVAGTNGKGTVATVLAALLRSMGFRVGLYTSPHLLRYNERVNIDGQPATDAELCNAFDRIDGARGPVSLTYFEFGTLAAALLFRDAQVDFQILEVGLGGRLDAVNLWDADVAVITGVDLDHEAWLGSDRESVGREKAGILRPGRPLVLGETDPPRSVLETARELRAQVYRQGVDFGLDAAAPGCRWTWLGSGRSLGLGTPAGLAGARQRNVATALAALHTLGLQERLTPEDVQAGIEAVPPGRLQRIAGRPEWLLDVAHNAQAARELAAFLREHPVPGPTVAIVALMADKRRQPIFEALESQIAVWIPMRIPGERALGPEILSQELQALPGAQVLRADAVADAVRAARQHAGPDGRSVVFGSFLTVQAVTEWLANEPPGADTGT</sequence>
<evidence type="ECO:0000256" key="7">
    <source>
        <dbReference type="ARBA" id="ARBA00019357"/>
    </source>
</evidence>
<evidence type="ECO:0000256" key="6">
    <source>
        <dbReference type="ARBA" id="ARBA00013025"/>
    </source>
</evidence>
<dbReference type="GO" id="GO:0004326">
    <property type="term" value="F:tetrahydrofolylpolyglutamate synthase activity"/>
    <property type="evidence" value="ECO:0007669"/>
    <property type="project" value="UniProtKB-EC"/>
</dbReference>
<evidence type="ECO:0000256" key="14">
    <source>
        <dbReference type="ARBA" id="ARBA00030048"/>
    </source>
</evidence>
<evidence type="ECO:0000256" key="1">
    <source>
        <dbReference type="ARBA" id="ARBA00002714"/>
    </source>
</evidence>
<keyword evidence="9" id="KW-0479">Metal-binding</keyword>
<dbReference type="RefSeq" id="WP_006748162.1">
    <property type="nucleotide sequence ID" value="NZ_CP007029.1"/>
</dbReference>
<keyword evidence="13" id="KW-0289">Folate biosynthesis</keyword>
<evidence type="ECO:0000256" key="20">
    <source>
        <dbReference type="ARBA" id="ARBA00049161"/>
    </source>
</evidence>
<keyword evidence="8 21" id="KW-0436">Ligase</keyword>
<comment type="pathway">
    <text evidence="3">Cofactor biosynthesis; tetrahydrofolylpolyglutamate biosynthesis.</text>
</comment>
<evidence type="ECO:0000259" key="23">
    <source>
        <dbReference type="Pfam" id="PF08245"/>
    </source>
</evidence>
<comment type="catalytic activity">
    <reaction evidence="17">
        <text>(6S)-5,6,7,8-tetrahydrofolyl-(gamma-L-Glu)(n) + L-glutamate + ATP = (6S)-5,6,7,8-tetrahydrofolyl-(gamma-L-Glu)(n+1) + ADP + phosphate + H(+)</text>
        <dbReference type="Rhea" id="RHEA:10580"/>
        <dbReference type="Rhea" id="RHEA-COMP:14738"/>
        <dbReference type="Rhea" id="RHEA-COMP:14740"/>
        <dbReference type="ChEBI" id="CHEBI:15378"/>
        <dbReference type="ChEBI" id="CHEBI:29985"/>
        <dbReference type="ChEBI" id="CHEBI:30616"/>
        <dbReference type="ChEBI" id="CHEBI:43474"/>
        <dbReference type="ChEBI" id="CHEBI:141005"/>
        <dbReference type="ChEBI" id="CHEBI:456216"/>
        <dbReference type="EC" id="6.3.2.17"/>
    </reaction>
</comment>
<dbReference type="InterPro" id="IPR013221">
    <property type="entry name" value="Mur_ligase_cen"/>
</dbReference>
<dbReference type="NCBIfam" id="TIGR01499">
    <property type="entry name" value="folC"/>
    <property type="match status" value="1"/>
</dbReference>
<dbReference type="KEGG" id="tti:THITH_10745"/>
<evidence type="ECO:0000256" key="21">
    <source>
        <dbReference type="PIRNR" id="PIRNR001563"/>
    </source>
</evidence>
<dbReference type="GO" id="GO:0008841">
    <property type="term" value="F:dihydrofolate synthase activity"/>
    <property type="evidence" value="ECO:0007669"/>
    <property type="project" value="UniProtKB-EC"/>
</dbReference>
<comment type="pathway">
    <text evidence="2">Cofactor biosynthesis; tetrahydrofolate biosynthesis; 7,8-dihydrofolate from 2-amino-4-hydroxy-6-hydroxymethyl-7,8-dihydropteridine diphosphate and 4-aminobenzoate: step 2/2.</text>
</comment>
<feature type="domain" description="Mur ligase central" evidence="23">
    <location>
        <begin position="48"/>
        <end position="187"/>
    </location>
</feature>
<dbReference type="SUPFAM" id="SSF53244">
    <property type="entry name" value="MurD-like peptide ligases, peptide-binding domain"/>
    <property type="match status" value="1"/>
</dbReference>
<evidence type="ECO:0000256" key="13">
    <source>
        <dbReference type="ARBA" id="ARBA00022909"/>
    </source>
</evidence>
<dbReference type="Pfam" id="PF02875">
    <property type="entry name" value="Mur_ligase_C"/>
    <property type="match status" value="1"/>
</dbReference>
<evidence type="ECO:0000256" key="2">
    <source>
        <dbReference type="ARBA" id="ARBA00004799"/>
    </source>
</evidence>